<name>A0AAE1J0E6_9FABA</name>
<evidence type="ECO:0000313" key="2">
    <source>
        <dbReference type="Proteomes" id="UP001293593"/>
    </source>
</evidence>
<dbReference type="AlphaFoldDB" id="A0AAE1J0E6"/>
<accession>A0AAE1J0E6</accession>
<protein>
    <submittedName>
        <fullName evidence="1">Uncharacterized protein</fullName>
    </submittedName>
</protein>
<keyword evidence="2" id="KW-1185">Reference proteome</keyword>
<reference evidence="1" key="1">
    <citation type="submission" date="2023-10" db="EMBL/GenBank/DDBJ databases">
        <title>Chromosome-level genome of the transformable northern wattle, Acacia crassicarpa.</title>
        <authorList>
            <person name="Massaro I."/>
            <person name="Sinha N.R."/>
            <person name="Poethig S."/>
            <person name="Leichty A.R."/>
        </authorList>
    </citation>
    <scope>NUCLEOTIDE SEQUENCE</scope>
    <source>
        <strain evidence="1">Acra3RX</strain>
        <tissue evidence="1">Leaf</tissue>
    </source>
</reference>
<dbReference type="Proteomes" id="UP001293593">
    <property type="component" value="Unassembled WGS sequence"/>
</dbReference>
<organism evidence="1 2">
    <name type="scientific">Acacia crassicarpa</name>
    <name type="common">northern wattle</name>
    <dbReference type="NCBI Taxonomy" id="499986"/>
    <lineage>
        <taxon>Eukaryota</taxon>
        <taxon>Viridiplantae</taxon>
        <taxon>Streptophyta</taxon>
        <taxon>Embryophyta</taxon>
        <taxon>Tracheophyta</taxon>
        <taxon>Spermatophyta</taxon>
        <taxon>Magnoliopsida</taxon>
        <taxon>eudicotyledons</taxon>
        <taxon>Gunneridae</taxon>
        <taxon>Pentapetalae</taxon>
        <taxon>rosids</taxon>
        <taxon>fabids</taxon>
        <taxon>Fabales</taxon>
        <taxon>Fabaceae</taxon>
        <taxon>Caesalpinioideae</taxon>
        <taxon>mimosoid clade</taxon>
        <taxon>Acacieae</taxon>
        <taxon>Acacia</taxon>
    </lineage>
</organism>
<evidence type="ECO:0000313" key="1">
    <source>
        <dbReference type="EMBL" id="KAK4261426.1"/>
    </source>
</evidence>
<comment type="caution">
    <text evidence="1">The sequence shown here is derived from an EMBL/GenBank/DDBJ whole genome shotgun (WGS) entry which is preliminary data.</text>
</comment>
<dbReference type="EMBL" id="JAWXYG010000010">
    <property type="protein sequence ID" value="KAK4261426.1"/>
    <property type="molecule type" value="Genomic_DNA"/>
</dbReference>
<proteinExistence type="predicted"/>
<sequence>MDKNLRSVGHRSSSYFSGGGCMMSPSCMPVVNDEFHYSRIPQVNCGAKQRSRGWRNLFRKFIRESKHFHGSKTPSFQYDPVSYSHNFDDGSHLDDPRRLSSILQDFRDAALGGLDCRCKV</sequence>
<gene>
    <name evidence="1" type="ORF">QN277_004425</name>
</gene>